<dbReference type="AlphaFoldDB" id="A0A2R4C954"/>
<dbReference type="KEGG" id="masz:C9I28_10770"/>
<feature type="signal peptide" evidence="1">
    <location>
        <begin position="1"/>
        <end position="25"/>
    </location>
</feature>
<evidence type="ECO:0000313" key="3">
    <source>
        <dbReference type="Proteomes" id="UP000240505"/>
    </source>
</evidence>
<dbReference type="EMBL" id="CP028324">
    <property type="protein sequence ID" value="AVR96146.1"/>
    <property type="molecule type" value="Genomic_DNA"/>
</dbReference>
<keyword evidence="1" id="KW-0732">Signal</keyword>
<sequence length="226" mass="24627">MIMSKSLLRSCLLPLLAAIPLCVSAAPVTITTTVSGAVRTWDHDAIILDELGMWQDFETLPYQMTVQSTFDPAVIHGISDGDGVRYDRTYVSVLFTVGEMTYKKEKFGTTTILSTPTEFRHSVEALPWLSFHTWFNAPQGPLNGDYLAPRQLSHSSEEAGVISARYDSMAPEHHIVSWLTTSGTTSTVSITSAVPEPGQWAMLGVGLLMVSAVARRATRGHGSVRA</sequence>
<protein>
    <recommendedName>
        <fullName evidence="4">PEP-CTERM sorting domain-containing protein</fullName>
    </recommendedName>
</protein>
<feature type="chain" id="PRO_5015324235" description="PEP-CTERM sorting domain-containing protein" evidence="1">
    <location>
        <begin position="26"/>
        <end position="226"/>
    </location>
</feature>
<evidence type="ECO:0000313" key="2">
    <source>
        <dbReference type="EMBL" id="AVR96146.1"/>
    </source>
</evidence>
<evidence type="ECO:0000256" key="1">
    <source>
        <dbReference type="SAM" id="SignalP"/>
    </source>
</evidence>
<name>A0A2R4C954_9BURK</name>
<evidence type="ECO:0008006" key="4">
    <source>
        <dbReference type="Google" id="ProtNLM"/>
    </source>
</evidence>
<dbReference type="Proteomes" id="UP000240505">
    <property type="component" value="Chromosome"/>
</dbReference>
<proteinExistence type="predicted"/>
<keyword evidence="3" id="KW-1185">Reference proteome</keyword>
<gene>
    <name evidence="2" type="ORF">C9I28_10770</name>
</gene>
<accession>A0A2R4C954</accession>
<organism evidence="2 3">
    <name type="scientific">Pseudoduganella armeniaca</name>
    <dbReference type="NCBI Taxonomy" id="2072590"/>
    <lineage>
        <taxon>Bacteria</taxon>
        <taxon>Pseudomonadati</taxon>
        <taxon>Pseudomonadota</taxon>
        <taxon>Betaproteobacteria</taxon>
        <taxon>Burkholderiales</taxon>
        <taxon>Oxalobacteraceae</taxon>
        <taxon>Telluria group</taxon>
        <taxon>Pseudoduganella</taxon>
    </lineage>
</organism>
<reference evidence="2 3" key="1">
    <citation type="submission" date="2018-03" db="EMBL/GenBank/DDBJ databases">
        <title>Massilia armeniaca sp. nov., isolated from desert soil.</title>
        <authorList>
            <person name="Huang H."/>
            <person name="Ren M."/>
        </authorList>
    </citation>
    <scope>NUCLEOTIDE SEQUENCE [LARGE SCALE GENOMIC DNA]</scope>
    <source>
        <strain evidence="2 3">ZMN-3</strain>
    </source>
</reference>